<sequence>DKSRISSLLYGRSSFTKVKKKTSAQAVFTLITESTSTVTSTQLLIRGKPEIEDVLILNDNEK</sequence>
<dbReference type="Proteomes" id="UP000789706">
    <property type="component" value="Unassembled WGS sequence"/>
</dbReference>
<protein>
    <submittedName>
        <fullName evidence="1">4344_t:CDS:1</fullName>
    </submittedName>
</protein>
<organism evidence="1 2">
    <name type="scientific">Diversispora eburnea</name>
    <dbReference type="NCBI Taxonomy" id="1213867"/>
    <lineage>
        <taxon>Eukaryota</taxon>
        <taxon>Fungi</taxon>
        <taxon>Fungi incertae sedis</taxon>
        <taxon>Mucoromycota</taxon>
        <taxon>Glomeromycotina</taxon>
        <taxon>Glomeromycetes</taxon>
        <taxon>Diversisporales</taxon>
        <taxon>Diversisporaceae</taxon>
        <taxon>Diversispora</taxon>
    </lineage>
</organism>
<keyword evidence="2" id="KW-1185">Reference proteome</keyword>
<dbReference type="EMBL" id="CAJVPK010003115">
    <property type="protein sequence ID" value="CAG8623499.1"/>
    <property type="molecule type" value="Genomic_DNA"/>
</dbReference>
<gene>
    <name evidence="1" type="ORF">DEBURN_LOCUS10466</name>
</gene>
<comment type="caution">
    <text evidence="1">The sequence shown here is derived from an EMBL/GenBank/DDBJ whole genome shotgun (WGS) entry which is preliminary data.</text>
</comment>
<accession>A0A9N9D5E5</accession>
<dbReference type="AlphaFoldDB" id="A0A9N9D5E5"/>
<evidence type="ECO:0000313" key="2">
    <source>
        <dbReference type="Proteomes" id="UP000789706"/>
    </source>
</evidence>
<name>A0A9N9D5E5_9GLOM</name>
<proteinExistence type="predicted"/>
<evidence type="ECO:0000313" key="1">
    <source>
        <dbReference type="EMBL" id="CAG8623499.1"/>
    </source>
</evidence>
<reference evidence="1" key="1">
    <citation type="submission" date="2021-06" db="EMBL/GenBank/DDBJ databases">
        <authorList>
            <person name="Kallberg Y."/>
            <person name="Tangrot J."/>
            <person name="Rosling A."/>
        </authorList>
    </citation>
    <scope>NUCLEOTIDE SEQUENCE</scope>
    <source>
        <strain evidence="1">AZ414A</strain>
    </source>
</reference>
<feature type="non-terminal residue" evidence="1">
    <location>
        <position position="1"/>
    </location>
</feature>